<keyword evidence="3" id="KW-1185">Reference proteome</keyword>
<dbReference type="InterPro" id="IPR002347">
    <property type="entry name" value="SDR_fam"/>
</dbReference>
<dbReference type="Proteomes" id="UP000240883">
    <property type="component" value="Unassembled WGS sequence"/>
</dbReference>
<keyword evidence="1" id="KW-0560">Oxidoreductase</keyword>
<organism evidence="2 3">
    <name type="scientific">Corynespora cassiicola Philippines</name>
    <dbReference type="NCBI Taxonomy" id="1448308"/>
    <lineage>
        <taxon>Eukaryota</taxon>
        <taxon>Fungi</taxon>
        <taxon>Dikarya</taxon>
        <taxon>Ascomycota</taxon>
        <taxon>Pezizomycotina</taxon>
        <taxon>Dothideomycetes</taxon>
        <taxon>Pleosporomycetidae</taxon>
        <taxon>Pleosporales</taxon>
        <taxon>Corynesporascaceae</taxon>
        <taxon>Corynespora</taxon>
    </lineage>
</organism>
<dbReference type="GO" id="GO:0016491">
    <property type="term" value="F:oxidoreductase activity"/>
    <property type="evidence" value="ECO:0007669"/>
    <property type="project" value="UniProtKB-KW"/>
</dbReference>
<dbReference type="PRINTS" id="PR00081">
    <property type="entry name" value="GDHRDH"/>
</dbReference>
<dbReference type="SUPFAM" id="SSF51735">
    <property type="entry name" value="NAD(P)-binding Rossmann-fold domains"/>
    <property type="match status" value="1"/>
</dbReference>
<dbReference type="Pfam" id="PF00106">
    <property type="entry name" value="adh_short"/>
    <property type="match status" value="1"/>
</dbReference>
<accession>A0A2T2N2M0</accession>
<dbReference type="PANTHER" id="PTHR43157:SF31">
    <property type="entry name" value="PHOSPHATIDYLINOSITOL-GLYCAN BIOSYNTHESIS CLASS F PROTEIN"/>
    <property type="match status" value="1"/>
</dbReference>
<evidence type="ECO:0000313" key="2">
    <source>
        <dbReference type="EMBL" id="PSN59619.1"/>
    </source>
</evidence>
<dbReference type="InterPro" id="IPR036291">
    <property type="entry name" value="NAD(P)-bd_dom_sf"/>
</dbReference>
<dbReference type="PANTHER" id="PTHR43157">
    <property type="entry name" value="PHOSPHATIDYLINOSITOL-GLYCAN BIOSYNTHESIS CLASS F PROTEIN-RELATED"/>
    <property type="match status" value="1"/>
</dbReference>
<name>A0A2T2N2M0_CORCC</name>
<protein>
    <submittedName>
        <fullName evidence="2">NAD(P)-binding protein</fullName>
    </submittedName>
</protein>
<dbReference type="EMBL" id="KZ678154">
    <property type="protein sequence ID" value="PSN59619.1"/>
    <property type="molecule type" value="Genomic_DNA"/>
</dbReference>
<dbReference type="OrthoDB" id="542013at2759"/>
<dbReference type="STRING" id="1448308.A0A2T2N2M0"/>
<proteinExistence type="predicted"/>
<evidence type="ECO:0000256" key="1">
    <source>
        <dbReference type="ARBA" id="ARBA00023002"/>
    </source>
</evidence>
<reference evidence="2 3" key="1">
    <citation type="journal article" date="2018" name="Front. Microbiol.">
        <title>Genome-Wide Analysis of Corynespora cassiicola Leaf Fall Disease Putative Effectors.</title>
        <authorList>
            <person name="Lopez D."/>
            <person name="Ribeiro S."/>
            <person name="Label P."/>
            <person name="Fumanal B."/>
            <person name="Venisse J.S."/>
            <person name="Kohler A."/>
            <person name="de Oliveira R.R."/>
            <person name="Labutti K."/>
            <person name="Lipzen A."/>
            <person name="Lail K."/>
            <person name="Bauer D."/>
            <person name="Ohm R.A."/>
            <person name="Barry K.W."/>
            <person name="Spatafora J."/>
            <person name="Grigoriev I.V."/>
            <person name="Martin F.M."/>
            <person name="Pujade-Renaud V."/>
        </authorList>
    </citation>
    <scope>NUCLEOTIDE SEQUENCE [LARGE SCALE GENOMIC DNA]</scope>
    <source>
        <strain evidence="2 3">Philippines</strain>
    </source>
</reference>
<dbReference type="Gene3D" id="3.40.50.720">
    <property type="entry name" value="NAD(P)-binding Rossmann-like Domain"/>
    <property type="match status" value="1"/>
</dbReference>
<sequence length="325" mass="35763">MSFFSFLHSQLFASLPKPTDSFAGKTILVTGSNVGLGKEAARHFVRQGASKVILAVRSTSKGEAAQRDIESSTGKSGVIDVWTLDMASYASVLAFAERAEKELDRLDVAILNAGVARGKWEVFEQDEATITVNVVSTLLLSFALLPTLKRTAAKHNVRPNLTIVASEVHAWAKFEERHAPPGQLYERLNQKNDSESALAERYQVSKLLEVLFIRAMADRRPASQIPVTINCVNPGLCHSELSREAGIALTIMKFFLARSTELGSRTLVHAGTQGPETHGQYMSDCRITPPSDFVLSKEGYEAQERVWKETVERLEGIKKGITEGF</sequence>
<dbReference type="AlphaFoldDB" id="A0A2T2N2M0"/>
<gene>
    <name evidence="2" type="ORF">BS50DRAFT_579850</name>
</gene>
<evidence type="ECO:0000313" key="3">
    <source>
        <dbReference type="Proteomes" id="UP000240883"/>
    </source>
</evidence>